<dbReference type="EMBL" id="JAMSHJ010000003">
    <property type="protein sequence ID" value="KAI5425705.1"/>
    <property type="molecule type" value="Genomic_DNA"/>
</dbReference>
<reference evidence="4 5" key="1">
    <citation type="journal article" date="2022" name="Nat. Genet.">
        <title>Improved pea reference genome and pan-genome highlight genomic features and evolutionary characteristics.</title>
        <authorList>
            <person name="Yang T."/>
            <person name="Liu R."/>
            <person name="Luo Y."/>
            <person name="Hu S."/>
            <person name="Wang D."/>
            <person name="Wang C."/>
            <person name="Pandey M.K."/>
            <person name="Ge S."/>
            <person name="Xu Q."/>
            <person name="Li N."/>
            <person name="Li G."/>
            <person name="Huang Y."/>
            <person name="Saxena R.K."/>
            <person name="Ji Y."/>
            <person name="Li M."/>
            <person name="Yan X."/>
            <person name="He Y."/>
            <person name="Liu Y."/>
            <person name="Wang X."/>
            <person name="Xiang C."/>
            <person name="Varshney R.K."/>
            <person name="Ding H."/>
            <person name="Gao S."/>
            <person name="Zong X."/>
        </authorList>
    </citation>
    <scope>NUCLEOTIDE SEQUENCE [LARGE SCALE GENOMIC DNA]</scope>
    <source>
        <strain evidence="4 5">cv. Zhongwan 6</strain>
    </source>
</reference>
<feature type="signal peptide" evidence="2">
    <location>
        <begin position="1"/>
        <end position="26"/>
    </location>
</feature>
<keyword evidence="2" id="KW-0732">Signal</keyword>
<feature type="domain" description="Late nodulin" evidence="3">
    <location>
        <begin position="1"/>
        <end position="55"/>
    </location>
</feature>
<evidence type="ECO:0000256" key="1">
    <source>
        <dbReference type="SAM" id="Phobius"/>
    </source>
</evidence>
<dbReference type="Pfam" id="PF07127">
    <property type="entry name" value="Nodulin_late"/>
    <property type="match status" value="1"/>
</dbReference>
<comment type="caution">
    <text evidence="4">The sequence shown here is derived from an EMBL/GenBank/DDBJ whole genome shotgun (WGS) entry which is preliminary data.</text>
</comment>
<accession>A0A9D5B0P4</accession>
<protein>
    <recommendedName>
        <fullName evidence="3">Late nodulin domain-containing protein</fullName>
    </recommendedName>
</protein>
<name>A0A9D5B0P4_PEA</name>
<gene>
    <name evidence="4" type="ORF">KIW84_031501</name>
</gene>
<feature type="chain" id="PRO_5038543111" description="Late nodulin domain-containing protein" evidence="2">
    <location>
        <begin position="27"/>
        <end position="101"/>
    </location>
</feature>
<keyword evidence="1" id="KW-1133">Transmembrane helix</keyword>
<dbReference type="InterPro" id="IPR009810">
    <property type="entry name" value="Nodulin_late_dom"/>
</dbReference>
<keyword evidence="1" id="KW-0472">Membrane</keyword>
<dbReference type="AlphaFoldDB" id="A0A9D5B0P4"/>
<dbReference type="Proteomes" id="UP001058974">
    <property type="component" value="Chromosome 3"/>
</dbReference>
<dbReference type="GO" id="GO:0046872">
    <property type="term" value="F:metal ion binding"/>
    <property type="evidence" value="ECO:0007669"/>
    <property type="project" value="InterPro"/>
</dbReference>
<dbReference type="Gramene" id="Psat03G0150100-T1">
    <property type="protein sequence ID" value="KAI5425705.1"/>
    <property type="gene ID" value="KIW84_031501"/>
</dbReference>
<organism evidence="4 5">
    <name type="scientific">Pisum sativum</name>
    <name type="common">Garden pea</name>
    <name type="synonym">Lathyrus oleraceus</name>
    <dbReference type="NCBI Taxonomy" id="3888"/>
    <lineage>
        <taxon>Eukaryota</taxon>
        <taxon>Viridiplantae</taxon>
        <taxon>Streptophyta</taxon>
        <taxon>Embryophyta</taxon>
        <taxon>Tracheophyta</taxon>
        <taxon>Spermatophyta</taxon>
        <taxon>Magnoliopsida</taxon>
        <taxon>eudicotyledons</taxon>
        <taxon>Gunneridae</taxon>
        <taxon>Pentapetalae</taxon>
        <taxon>rosids</taxon>
        <taxon>fabids</taxon>
        <taxon>Fabales</taxon>
        <taxon>Fabaceae</taxon>
        <taxon>Papilionoideae</taxon>
        <taxon>50 kb inversion clade</taxon>
        <taxon>NPAAA clade</taxon>
        <taxon>Hologalegina</taxon>
        <taxon>IRL clade</taxon>
        <taxon>Fabeae</taxon>
        <taxon>Lathyrus</taxon>
    </lineage>
</organism>
<evidence type="ECO:0000313" key="5">
    <source>
        <dbReference type="Proteomes" id="UP001058974"/>
    </source>
</evidence>
<feature type="transmembrane region" description="Helical" evidence="1">
    <location>
        <begin position="50"/>
        <end position="68"/>
    </location>
</feature>
<evidence type="ECO:0000256" key="2">
    <source>
        <dbReference type="SAM" id="SignalP"/>
    </source>
</evidence>
<evidence type="ECO:0000313" key="4">
    <source>
        <dbReference type="EMBL" id="KAI5425705.1"/>
    </source>
</evidence>
<sequence length="101" mass="11433">MAKLINFVYIMLIFLSFLLVISSVNAWGNECVTVADCRKNMCNRGKKPKCYYGFCGSILGVLLCLLFMENLSLLRYKTKDPPNLFKVGFIKKVGTCLQSSF</sequence>
<evidence type="ECO:0000259" key="3">
    <source>
        <dbReference type="Pfam" id="PF07127"/>
    </source>
</evidence>
<keyword evidence="1" id="KW-0812">Transmembrane</keyword>
<keyword evidence="5" id="KW-1185">Reference proteome</keyword>
<proteinExistence type="predicted"/>